<accession>A0A6M4A952</accession>
<gene>
    <name evidence="1" type="ORF">EJG51_012775</name>
</gene>
<dbReference type="InterPro" id="IPR029052">
    <property type="entry name" value="Metallo-depent_PP-like"/>
</dbReference>
<dbReference type="Proteomes" id="UP000274350">
    <property type="component" value="Chromosome"/>
</dbReference>
<evidence type="ECO:0000313" key="2">
    <source>
        <dbReference type="Proteomes" id="UP000274350"/>
    </source>
</evidence>
<evidence type="ECO:0000313" key="1">
    <source>
        <dbReference type="EMBL" id="QJQ06569.1"/>
    </source>
</evidence>
<evidence type="ECO:0008006" key="3">
    <source>
        <dbReference type="Google" id="ProtNLM"/>
    </source>
</evidence>
<name>A0A6M4A952_9BURK</name>
<dbReference type="SUPFAM" id="SSF56300">
    <property type="entry name" value="Metallo-dependent phosphatases"/>
    <property type="match status" value="1"/>
</dbReference>
<proteinExistence type="predicted"/>
<dbReference type="Gene3D" id="3.60.21.10">
    <property type="match status" value="1"/>
</dbReference>
<dbReference type="EMBL" id="CP051152">
    <property type="protein sequence ID" value="QJQ06569.1"/>
    <property type="molecule type" value="Genomic_DNA"/>
</dbReference>
<keyword evidence="2" id="KW-1185">Reference proteome</keyword>
<protein>
    <recommendedName>
        <fullName evidence="3">Calcineurin-like phosphoesterase domain-containing protein</fullName>
    </recommendedName>
</protein>
<organism evidence="1 2">
    <name type="scientific">Undibacterium piscinae</name>
    <dbReference type="NCBI Taxonomy" id="2495591"/>
    <lineage>
        <taxon>Bacteria</taxon>
        <taxon>Pseudomonadati</taxon>
        <taxon>Pseudomonadota</taxon>
        <taxon>Betaproteobacteria</taxon>
        <taxon>Burkholderiales</taxon>
        <taxon>Oxalobacteraceae</taxon>
        <taxon>Undibacterium</taxon>
    </lineage>
</organism>
<reference evidence="1 2" key="1">
    <citation type="journal article" date="2019" name="Int. J. Syst. Evol. Microbiol.">
        <title>Undibacterium piscinae sp. nov., isolated from Korean shiner intestine.</title>
        <authorList>
            <person name="Lee S.Y."/>
            <person name="Kang W."/>
            <person name="Kim P.S."/>
            <person name="Kim H.S."/>
            <person name="Sung H."/>
            <person name="Shin N.R."/>
            <person name="Whon T.W."/>
            <person name="Yun J.H."/>
            <person name="Lee J.Y."/>
            <person name="Lee J.Y."/>
            <person name="Jung M.J."/>
            <person name="Jeong Y.S."/>
            <person name="Tak E.J."/>
            <person name="Han J.E."/>
            <person name="Hyun D.W."/>
            <person name="Kang M.S."/>
            <person name="Lee K.E."/>
            <person name="Lee B.H."/>
            <person name="Bae J.W."/>
        </authorList>
    </citation>
    <scope>NUCLEOTIDE SEQUENCE [LARGE SCALE GENOMIC DNA]</scope>
    <source>
        <strain evidence="1 2">S11R28</strain>
    </source>
</reference>
<sequence length="188" mass="20091">MGGQSAQLIVFDSSKVPGQILEKTSSAYQIYAAQLQAADRLAEQAQFSIFMNHHPILGFGPAFKSGNPALQDIMQLSHPQRLFPAKVQATLAGHVHLFEAISFASDHPTQFVAGNGGSSLDQALPSQVPAGATPYAKAEVAHFSNSNQAGFMTMERVGASWKMQAWDQLGKPISSCVMQDNKTSCATP</sequence>
<dbReference type="AlphaFoldDB" id="A0A6M4A952"/>
<dbReference type="KEGG" id="upi:EJG51_012775"/>